<evidence type="ECO:0000256" key="1">
    <source>
        <dbReference type="SAM" id="Coils"/>
    </source>
</evidence>
<feature type="coiled-coil region" evidence="1">
    <location>
        <begin position="36"/>
        <end position="77"/>
    </location>
</feature>
<evidence type="ECO:0000313" key="4">
    <source>
        <dbReference type="Proteomes" id="UP001177023"/>
    </source>
</evidence>
<sequence length="173" mass="19166">MFRLLIVLLVKPVFLENTTLDDRATITHTDTQNTSFASEINEFQKLQKQIDDLTVKLQEAEQTIKAQDKQLADFEASRVPPNETLMEMYHRLPVIQSNVTLVTVPLKWAAGLVSDMIAILPGPPVGKIAKVASMVALWILEDVHGAFSDLNTLVVALLATFLAKPQFTTSPNP</sequence>
<protein>
    <submittedName>
        <fullName evidence="3">Uncharacterized protein</fullName>
    </submittedName>
</protein>
<reference evidence="3" key="1">
    <citation type="submission" date="2023-06" db="EMBL/GenBank/DDBJ databases">
        <authorList>
            <person name="Delattre M."/>
        </authorList>
    </citation>
    <scope>NUCLEOTIDE SEQUENCE</scope>
    <source>
        <strain evidence="3">AF72</strain>
    </source>
</reference>
<evidence type="ECO:0000256" key="2">
    <source>
        <dbReference type="SAM" id="SignalP"/>
    </source>
</evidence>
<feature type="non-terminal residue" evidence="3">
    <location>
        <position position="173"/>
    </location>
</feature>
<feature type="signal peptide" evidence="2">
    <location>
        <begin position="1"/>
        <end position="15"/>
    </location>
</feature>
<organism evidence="3 4">
    <name type="scientific">Mesorhabditis spiculigera</name>
    <dbReference type="NCBI Taxonomy" id="96644"/>
    <lineage>
        <taxon>Eukaryota</taxon>
        <taxon>Metazoa</taxon>
        <taxon>Ecdysozoa</taxon>
        <taxon>Nematoda</taxon>
        <taxon>Chromadorea</taxon>
        <taxon>Rhabditida</taxon>
        <taxon>Rhabditina</taxon>
        <taxon>Rhabditomorpha</taxon>
        <taxon>Rhabditoidea</taxon>
        <taxon>Rhabditidae</taxon>
        <taxon>Mesorhabditinae</taxon>
        <taxon>Mesorhabditis</taxon>
    </lineage>
</organism>
<dbReference type="EMBL" id="CATQJA010002485">
    <property type="protein sequence ID" value="CAJ0570823.1"/>
    <property type="molecule type" value="Genomic_DNA"/>
</dbReference>
<name>A0AA36CL44_9BILA</name>
<gene>
    <name evidence="3" type="ORF">MSPICULIGERA_LOCUS9257</name>
</gene>
<proteinExistence type="predicted"/>
<evidence type="ECO:0000313" key="3">
    <source>
        <dbReference type="EMBL" id="CAJ0570823.1"/>
    </source>
</evidence>
<comment type="caution">
    <text evidence="3">The sequence shown here is derived from an EMBL/GenBank/DDBJ whole genome shotgun (WGS) entry which is preliminary data.</text>
</comment>
<keyword evidence="1" id="KW-0175">Coiled coil</keyword>
<dbReference type="AlphaFoldDB" id="A0AA36CL44"/>
<keyword evidence="4" id="KW-1185">Reference proteome</keyword>
<accession>A0AA36CL44</accession>
<keyword evidence="2" id="KW-0732">Signal</keyword>
<feature type="chain" id="PRO_5041328969" evidence="2">
    <location>
        <begin position="16"/>
        <end position="173"/>
    </location>
</feature>
<dbReference type="Proteomes" id="UP001177023">
    <property type="component" value="Unassembled WGS sequence"/>
</dbReference>